<evidence type="ECO:0000256" key="5">
    <source>
        <dbReference type="ARBA" id="ARBA00022989"/>
    </source>
</evidence>
<dbReference type="OrthoDB" id="1929172at2759"/>
<dbReference type="GO" id="GO:0016020">
    <property type="term" value="C:membrane"/>
    <property type="evidence" value="ECO:0007669"/>
    <property type="project" value="InterPro"/>
</dbReference>
<dbReference type="Gene3D" id="3.90.550.10">
    <property type="entry name" value="Spore Coat Polysaccharide Biosynthesis Protein SpsA, Chain A"/>
    <property type="match status" value="2"/>
</dbReference>
<evidence type="ECO:0000256" key="9">
    <source>
        <dbReference type="PIRSR" id="PIRSR605150-2"/>
    </source>
</evidence>
<dbReference type="RefSeq" id="XP_030523107.1">
    <property type="nucleotide sequence ID" value="XM_030667247.2"/>
</dbReference>
<keyword evidence="5 11" id="KW-1133">Transmembrane helix</keyword>
<dbReference type="Proteomes" id="UP000827889">
    <property type="component" value="Chromosome 2"/>
</dbReference>
<protein>
    <submittedName>
        <fullName evidence="13">Cellulose synthase-like protein E6 isoform X1</fullName>
    </submittedName>
</protein>
<proteinExistence type="predicted"/>
<evidence type="ECO:0000256" key="11">
    <source>
        <dbReference type="SAM" id="Phobius"/>
    </source>
</evidence>
<dbReference type="AlphaFoldDB" id="A0A8B8NKU6"/>
<organism evidence="12 13">
    <name type="scientific">Rhodamnia argentea</name>
    <dbReference type="NCBI Taxonomy" id="178133"/>
    <lineage>
        <taxon>Eukaryota</taxon>
        <taxon>Viridiplantae</taxon>
        <taxon>Streptophyta</taxon>
        <taxon>Embryophyta</taxon>
        <taxon>Tracheophyta</taxon>
        <taxon>Spermatophyta</taxon>
        <taxon>Magnoliopsida</taxon>
        <taxon>eudicotyledons</taxon>
        <taxon>Gunneridae</taxon>
        <taxon>Pentapetalae</taxon>
        <taxon>rosids</taxon>
        <taxon>malvids</taxon>
        <taxon>Myrtales</taxon>
        <taxon>Myrtaceae</taxon>
        <taxon>Myrtoideae</taxon>
        <taxon>Myrteae</taxon>
        <taxon>Australasian group</taxon>
        <taxon>Rhodamnia</taxon>
    </lineage>
</organism>
<keyword evidence="3" id="KW-0808">Transferase</keyword>
<dbReference type="SUPFAM" id="SSF53448">
    <property type="entry name" value="Nucleotide-diphospho-sugar transferases"/>
    <property type="match status" value="1"/>
</dbReference>
<dbReference type="GO" id="GO:0016760">
    <property type="term" value="F:cellulose synthase (UDP-forming) activity"/>
    <property type="evidence" value="ECO:0007669"/>
    <property type="project" value="InterPro"/>
</dbReference>
<feature type="active site" evidence="8">
    <location>
        <position position="155"/>
    </location>
</feature>
<feature type="transmembrane region" description="Helical" evidence="11">
    <location>
        <begin position="58"/>
        <end position="78"/>
    </location>
</feature>
<dbReference type="InterPro" id="IPR029044">
    <property type="entry name" value="Nucleotide-diphossugar_trans"/>
</dbReference>
<dbReference type="GO" id="GO:0012505">
    <property type="term" value="C:endomembrane system"/>
    <property type="evidence" value="ECO:0007669"/>
    <property type="project" value="UniProtKB-SubCell"/>
</dbReference>
<evidence type="ECO:0000256" key="3">
    <source>
        <dbReference type="ARBA" id="ARBA00022679"/>
    </source>
</evidence>
<evidence type="ECO:0000256" key="7">
    <source>
        <dbReference type="ARBA" id="ARBA00023316"/>
    </source>
</evidence>
<keyword evidence="12" id="KW-1185">Reference proteome</keyword>
<name>A0A8B8NKU6_9MYRT</name>
<accession>A0A8B8NKU6</accession>
<keyword evidence="4 11" id="KW-0812">Transmembrane</keyword>
<dbReference type="GO" id="GO:0030244">
    <property type="term" value="P:cellulose biosynthetic process"/>
    <property type="evidence" value="ECO:0007669"/>
    <property type="project" value="InterPro"/>
</dbReference>
<reference evidence="12" key="1">
    <citation type="submission" date="2025-05" db="UniProtKB">
        <authorList>
            <consortium name="RefSeq"/>
        </authorList>
    </citation>
    <scope>NUCLEOTIDE SEQUENCE [LARGE SCALE GENOMIC DNA]</scope>
</reference>
<evidence type="ECO:0000256" key="10">
    <source>
        <dbReference type="PIRSR" id="PIRSR605150-3"/>
    </source>
</evidence>
<sequence>MAVESRERGGGQGLPLFETKKLGGARIGHKVFAATILGCLGWIWVYRSLHLPRPGEKGRWAWVGMFVAEVLFGLYWVVTQSVRWNAVCQYPFKERLSQRSCPIRCRYENDLPAVDVFVCTADPEAEPPAMVVSTVLSAMSFNYPPEKLSVYLSDDGGSALTFYALLEASKFSKCWIPFCKKFKAEPRSPGAYFASHSDMGREDATAGEEWFATRKLYEDMKHRIEEAMERGSVPMEVKEQHEGFSEWNNPTVTKRDHQSIVKIVIDGRQGDAVDDVGCRLPTLVYLAREKRPQCPHNFKAGSMNALIRVSSVISNAPVILNLDCDMYSNDSDSVRDALCFFMDEERGHQMGFVQYPQNFDNITKNDIYFNVSRVTNEIELREVGGYEAAPYCGTGCFHRRESLCGRQYSRDREPEWSCEARTRRDETVERLEEDSKLVADCSYEKGSQWGKEMGVSYGNAVEDIVTGLRILSRGWRSVYYNPKREAFLGVAPNTLDLSLVQFKRWSEGMFQIFISKYCPLAIGHGHIPFGARLGYCIYLLWAPLSLPTLFYVAVPPVCLLRGVSLFPRVGSPWFVPFACVFLARNAYSLAEAVSCGATPRAWWNAQRMLLIRRTTAFFFAFADAVLNRLGLSQIAFDLTVKVATEDTAARYEKEIMDFSGSSMMFVSIATLALLNLFCLVGGMMKFGVDFKFTGQMVLGGLVVLLNSPVYHALFIRRDKGCFLASVVFKSSVLASVACLIGNLMG</sequence>
<keyword evidence="7" id="KW-0961">Cell wall biogenesis/degradation</keyword>
<evidence type="ECO:0000256" key="2">
    <source>
        <dbReference type="ARBA" id="ARBA00022676"/>
    </source>
</evidence>
<feature type="binding site" evidence="9">
    <location>
        <position position="155"/>
    </location>
    <ligand>
        <name>UDP-alpha-D-glucose</name>
        <dbReference type="ChEBI" id="CHEBI:58885"/>
    </ligand>
</feature>
<feature type="binding site" evidence="9">
    <location>
        <position position="126"/>
    </location>
    <ligand>
        <name>UDP-alpha-D-glucose</name>
        <dbReference type="ChEBI" id="CHEBI:58885"/>
    </ligand>
</feature>
<keyword evidence="2" id="KW-0328">Glycosyltransferase</keyword>
<feature type="transmembrane region" description="Helical" evidence="11">
    <location>
        <begin position="538"/>
        <end position="560"/>
    </location>
</feature>
<evidence type="ECO:0000256" key="4">
    <source>
        <dbReference type="ARBA" id="ARBA00022692"/>
    </source>
</evidence>
<reference evidence="13" key="2">
    <citation type="submission" date="2025-08" db="UniProtKB">
        <authorList>
            <consortium name="RefSeq"/>
        </authorList>
    </citation>
    <scope>IDENTIFICATION</scope>
    <source>
        <tissue evidence="13">Leaf</tissue>
    </source>
</reference>
<feature type="binding site" evidence="10">
    <location>
        <position position="323"/>
    </location>
    <ligand>
        <name>Mn(2+)</name>
        <dbReference type="ChEBI" id="CHEBI:29035"/>
    </ligand>
</feature>
<gene>
    <name evidence="13" type="primary">LOC115735822</name>
</gene>
<dbReference type="GeneID" id="115735822"/>
<evidence type="ECO:0000256" key="6">
    <source>
        <dbReference type="ARBA" id="ARBA00023136"/>
    </source>
</evidence>
<evidence type="ECO:0000313" key="12">
    <source>
        <dbReference type="Proteomes" id="UP000827889"/>
    </source>
</evidence>
<comment type="subcellular location">
    <subcellularLocation>
        <location evidence="1">Endomembrane system</location>
        <topology evidence="1">Multi-pass membrane protein</topology>
    </subcellularLocation>
</comment>
<dbReference type="PANTHER" id="PTHR13301">
    <property type="entry name" value="X-BOX TRANSCRIPTION FACTOR-RELATED"/>
    <property type="match status" value="1"/>
</dbReference>
<feature type="transmembrane region" description="Helical" evidence="11">
    <location>
        <begin position="722"/>
        <end position="744"/>
    </location>
</feature>
<evidence type="ECO:0000256" key="1">
    <source>
        <dbReference type="ARBA" id="ARBA00004127"/>
    </source>
</evidence>
<feature type="transmembrane region" description="Helical" evidence="11">
    <location>
        <begin position="27"/>
        <end position="46"/>
    </location>
</feature>
<dbReference type="GO" id="GO:0071555">
    <property type="term" value="P:cell wall organization"/>
    <property type="evidence" value="ECO:0007669"/>
    <property type="project" value="UniProtKB-KW"/>
</dbReference>
<evidence type="ECO:0000313" key="13">
    <source>
        <dbReference type="RefSeq" id="XP_030523107.1"/>
    </source>
</evidence>
<feature type="transmembrane region" description="Helical" evidence="11">
    <location>
        <begin position="663"/>
        <end position="684"/>
    </location>
</feature>
<dbReference type="Pfam" id="PF03552">
    <property type="entry name" value="Cellulose_synt"/>
    <property type="match status" value="2"/>
</dbReference>
<feature type="transmembrane region" description="Helical" evidence="11">
    <location>
        <begin position="696"/>
        <end position="715"/>
    </location>
</feature>
<evidence type="ECO:0000256" key="8">
    <source>
        <dbReference type="PIRSR" id="PIRSR605150-1"/>
    </source>
</evidence>
<keyword evidence="6 11" id="KW-0472">Membrane</keyword>
<feature type="active site" evidence="8">
    <location>
        <position position="463"/>
    </location>
</feature>
<feature type="binding site" evidence="10">
    <location>
        <position position="299"/>
    </location>
    <ligand>
        <name>Mn(2+)</name>
        <dbReference type="ChEBI" id="CHEBI:29035"/>
    </ligand>
</feature>
<dbReference type="InterPro" id="IPR005150">
    <property type="entry name" value="Cellulose_synth"/>
</dbReference>
<dbReference type="KEGG" id="rarg:115735822"/>